<protein>
    <submittedName>
        <fullName evidence="1">Uncharacterized protein</fullName>
    </submittedName>
</protein>
<accession>A0A1E5QG54</accession>
<gene>
    <name evidence="1" type="ORF">BH720_19155</name>
</gene>
<reference evidence="1" key="1">
    <citation type="submission" date="2016-09" db="EMBL/GenBank/DDBJ databases">
        <title>Draft genome of thermotolerant cyanobacterium Desertifilum sp. strain IPPAS B-1220.</title>
        <authorList>
            <person name="Sinetova M.A."/>
            <person name="Bolakhan K."/>
            <person name="Zayadan B.K."/>
            <person name="Mironov K.S."/>
            <person name="Ustinova V."/>
            <person name="Kupriyanova E.V."/>
            <person name="Sidorov R.A."/>
            <person name="Skrypnik A.N."/>
            <person name="Gogoleva N.E."/>
            <person name="Gogolev Y.V."/>
            <person name="Los D.A."/>
        </authorList>
    </citation>
    <scope>NUCLEOTIDE SEQUENCE [LARGE SCALE GENOMIC DNA]</scope>
    <source>
        <strain evidence="1">IPPAS B-1220</strain>
    </source>
</reference>
<dbReference type="RefSeq" id="WP_069968828.1">
    <property type="nucleotide sequence ID" value="NZ_CM124774.1"/>
</dbReference>
<evidence type="ECO:0000313" key="1">
    <source>
        <dbReference type="EMBL" id="OEJ73571.1"/>
    </source>
</evidence>
<dbReference type="SMR" id="A0A1E5QG54"/>
<dbReference type="OrthoDB" id="426466at2"/>
<dbReference type="EMBL" id="MJGC01000086">
    <property type="protein sequence ID" value="OEJ73571.1"/>
    <property type="molecule type" value="Genomic_DNA"/>
</dbReference>
<organism evidence="1">
    <name type="scientific">Desertifilum tharense IPPAS B-1220</name>
    <dbReference type="NCBI Taxonomy" id="1781255"/>
    <lineage>
        <taxon>Bacteria</taxon>
        <taxon>Bacillati</taxon>
        <taxon>Cyanobacteriota</taxon>
        <taxon>Cyanophyceae</taxon>
        <taxon>Desertifilales</taxon>
        <taxon>Desertifilaceae</taxon>
        <taxon>Desertifilum</taxon>
    </lineage>
</organism>
<sequence>MSNPLQRIIPLSPPEAHEFFQVHQVSHAFYEEVKHREELERYAQWYALTAQQHQRELEQMRGEFNLFRLFSRRR</sequence>
<name>A0A1E5QG54_9CYAN</name>
<dbReference type="AlphaFoldDB" id="A0A1E5QG54"/>
<proteinExistence type="predicted"/>
<comment type="caution">
    <text evidence="1">The sequence shown here is derived from an EMBL/GenBank/DDBJ whole genome shotgun (WGS) entry which is preliminary data.</text>
</comment>